<dbReference type="OMA" id="FESFIEV"/>
<accession>A0A8C6XDK8</accession>
<evidence type="ECO:0008006" key="4">
    <source>
        <dbReference type="Google" id="ProtNLM"/>
    </source>
</evidence>
<protein>
    <recommendedName>
        <fullName evidence="4">Secreted protein</fullName>
    </recommendedName>
</protein>
<organism evidence="2 3">
    <name type="scientific">Naja naja</name>
    <name type="common">Indian cobra</name>
    <dbReference type="NCBI Taxonomy" id="35670"/>
    <lineage>
        <taxon>Eukaryota</taxon>
        <taxon>Metazoa</taxon>
        <taxon>Chordata</taxon>
        <taxon>Craniata</taxon>
        <taxon>Vertebrata</taxon>
        <taxon>Euteleostomi</taxon>
        <taxon>Lepidosauria</taxon>
        <taxon>Squamata</taxon>
        <taxon>Bifurcata</taxon>
        <taxon>Unidentata</taxon>
        <taxon>Episquamata</taxon>
        <taxon>Toxicofera</taxon>
        <taxon>Serpentes</taxon>
        <taxon>Colubroidea</taxon>
        <taxon>Elapidae</taxon>
        <taxon>Elapinae</taxon>
        <taxon>Naja</taxon>
    </lineage>
</organism>
<keyword evidence="1" id="KW-0732">Signal</keyword>
<evidence type="ECO:0000256" key="1">
    <source>
        <dbReference type="SAM" id="SignalP"/>
    </source>
</evidence>
<evidence type="ECO:0000313" key="3">
    <source>
        <dbReference type="Proteomes" id="UP000694559"/>
    </source>
</evidence>
<reference evidence="2" key="1">
    <citation type="submission" date="2025-08" db="UniProtKB">
        <authorList>
            <consortium name="Ensembl"/>
        </authorList>
    </citation>
    <scope>IDENTIFICATION</scope>
</reference>
<dbReference type="OrthoDB" id="9837731at2759"/>
<dbReference type="Ensembl" id="ENSNNAT00000013477.1">
    <property type="protein sequence ID" value="ENSNNAP00000012878.1"/>
    <property type="gene ID" value="ENSNNAG00000008677.1"/>
</dbReference>
<feature type="signal peptide" evidence="1">
    <location>
        <begin position="1"/>
        <end position="21"/>
    </location>
</feature>
<name>A0A8C6XDK8_NAJNA</name>
<reference evidence="2" key="2">
    <citation type="submission" date="2025-09" db="UniProtKB">
        <authorList>
            <consortium name="Ensembl"/>
        </authorList>
    </citation>
    <scope>IDENTIFICATION</scope>
</reference>
<keyword evidence="3" id="KW-1185">Reference proteome</keyword>
<dbReference type="GeneTree" id="ENSGT00990000211935"/>
<dbReference type="AlphaFoldDB" id="A0A8C6XDK8"/>
<proteinExistence type="predicted"/>
<dbReference type="Proteomes" id="UP000694559">
    <property type="component" value="Unplaced"/>
</dbReference>
<evidence type="ECO:0000313" key="2">
    <source>
        <dbReference type="Ensembl" id="ENSNNAP00000012878.1"/>
    </source>
</evidence>
<sequence>MKIQLLVSTGILLVALQPCHECRTLSKGVPAAPAASTLRPRSTYTAPSRRSRSLSLLVLLFESFIEVALNSMSGVVPKCRRL</sequence>
<feature type="chain" id="PRO_5034862679" description="Secreted protein" evidence="1">
    <location>
        <begin position="22"/>
        <end position="82"/>
    </location>
</feature>